<feature type="compositionally biased region" description="Pro residues" evidence="2">
    <location>
        <begin position="1"/>
        <end position="10"/>
    </location>
</feature>
<dbReference type="PANTHER" id="PTHR43575:SF1">
    <property type="entry name" value="PROTEIN ABCI7, CHLOROPLASTIC"/>
    <property type="match status" value="1"/>
</dbReference>
<feature type="compositionally biased region" description="Polar residues" evidence="2">
    <location>
        <begin position="15"/>
        <end position="25"/>
    </location>
</feature>
<evidence type="ECO:0000259" key="3">
    <source>
        <dbReference type="Pfam" id="PF01458"/>
    </source>
</evidence>
<evidence type="ECO:0000256" key="1">
    <source>
        <dbReference type="ARBA" id="ARBA00043967"/>
    </source>
</evidence>
<dbReference type="InterPro" id="IPR011542">
    <property type="entry name" value="SUF_FeS_clus_asmbl_SufD"/>
</dbReference>
<dbReference type="NCBIfam" id="TIGR01981">
    <property type="entry name" value="sufD"/>
    <property type="match status" value="1"/>
</dbReference>
<proteinExistence type="inferred from homology"/>
<evidence type="ECO:0000256" key="2">
    <source>
        <dbReference type="SAM" id="MobiDB-lite"/>
    </source>
</evidence>
<feature type="compositionally biased region" description="Basic and acidic residues" evidence="2">
    <location>
        <begin position="28"/>
        <end position="38"/>
    </location>
</feature>
<gene>
    <name evidence="4" type="primary">sufD</name>
    <name evidence="4" type="ORF">GCM10009627_09130</name>
</gene>
<keyword evidence="5" id="KW-1185">Reference proteome</keyword>
<reference evidence="4 5" key="1">
    <citation type="journal article" date="2019" name="Int. J. Syst. Evol. Microbiol.">
        <title>The Global Catalogue of Microorganisms (GCM) 10K type strain sequencing project: providing services to taxonomists for standard genome sequencing and annotation.</title>
        <authorList>
            <consortium name="The Broad Institute Genomics Platform"/>
            <consortium name="The Broad Institute Genome Sequencing Center for Infectious Disease"/>
            <person name="Wu L."/>
            <person name="Ma J."/>
        </authorList>
    </citation>
    <scope>NUCLEOTIDE SEQUENCE [LARGE SCALE GENOMIC DNA]</scope>
    <source>
        <strain evidence="4 5">JCM 12140</strain>
    </source>
</reference>
<sequence length="427" mass="45466">MSSTTPPPHIDQPTEPASTLSSGGTDQHGARAHSDGGWDTKVPVQTRSQRFRSGDVGAFPTVTGREVNWKFAPLAKIQPLLDSTLDGSAYPFLATQSAGADVEWGRSDDPRVGGAGLPEDRAAAAAWSARDAVLAITVQGTDEHEFITVTRSDFGTQPRAAHTVITAEPHAQGIVVIDNRGSALLSENVEVVVRDGARLTLVTVQDWDDDAVHVSTHFAEVGRDAFLKHVVVSLGGDVIRVNPSTHLGAQGGDVEMYGVYFADAGQYIEQQVYVDHDAPNTRSRVNYKGALQGQGAHTVWIGDVLIGRSAPGTDSYEQNRNLVLTEGTRADSIPNLEIETGDITGAGHASATGRFDDEQLFYLQARGIPEEEARRLVVLGFLVEVIQKIGAPELEERLIAAVEQELMEGRTVLAAPAAEAAAAGVDA</sequence>
<name>A0ABN1ZAG9_9MICO</name>
<dbReference type="EMBL" id="BAAAJX010000003">
    <property type="protein sequence ID" value="GAA1492567.1"/>
    <property type="molecule type" value="Genomic_DNA"/>
</dbReference>
<dbReference type="Proteomes" id="UP001501742">
    <property type="component" value="Unassembled WGS sequence"/>
</dbReference>
<dbReference type="InterPro" id="IPR037284">
    <property type="entry name" value="SUF_FeS_clus_asmbl_SufBD_sf"/>
</dbReference>
<feature type="region of interest" description="Disordered" evidence="2">
    <location>
        <begin position="1"/>
        <end position="54"/>
    </location>
</feature>
<comment type="similarity">
    <text evidence="1">Belongs to the iron-sulfur cluster assembly SufBD family.</text>
</comment>
<dbReference type="InterPro" id="IPR000825">
    <property type="entry name" value="SUF_FeS_clus_asmbl_SufBD_core"/>
</dbReference>
<accession>A0ABN1ZAG9</accession>
<dbReference type="InterPro" id="IPR055346">
    <property type="entry name" value="Fe-S_cluster_assembly_SufBD"/>
</dbReference>
<feature type="domain" description="SUF system FeS cluster assembly SufBD core" evidence="3">
    <location>
        <begin position="159"/>
        <end position="381"/>
    </location>
</feature>
<organism evidence="4 5">
    <name type="scientific">Curtobacterium herbarum</name>
    <dbReference type="NCBI Taxonomy" id="150122"/>
    <lineage>
        <taxon>Bacteria</taxon>
        <taxon>Bacillati</taxon>
        <taxon>Actinomycetota</taxon>
        <taxon>Actinomycetes</taxon>
        <taxon>Micrococcales</taxon>
        <taxon>Microbacteriaceae</taxon>
        <taxon>Curtobacterium</taxon>
    </lineage>
</organism>
<dbReference type="RefSeq" id="WP_204607772.1">
    <property type="nucleotide sequence ID" value="NZ_BAAAJX010000003.1"/>
</dbReference>
<evidence type="ECO:0000313" key="4">
    <source>
        <dbReference type="EMBL" id="GAA1492567.1"/>
    </source>
</evidence>
<protein>
    <submittedName>
        <fullName evidence="4">Fe-S cluster assembly protein SufD</fullName>
    </submittedName>
</protein>
<evidence type="ECO:0000313" key="5">
    <source>
        <dbReference type="Proteomes" id="UP001501742"/>
    </source>
</evidence>
<dbReference type="Pfam" id="PF01458">
    <property type="entry name" value="SUFBD_core"/>
    <property type="match status" value="1"/>
</dbReference>
<dbReference type="PANTHER" id="PTHR43575">
    <property type="entry name" value="PROTEIN ABCI7, CHLOROPLASTIC"/>
    <property type="match status" value="1"/>
</dbReference>
<comment type="caution">
    <text evidence="4">The sequence shown here is derived from an EMBL/GenBank/DDBJ whole genome shotgun (WGS) entry which is preliminary data.</text>
</comment>
<dbReference type="SUPFAM" id="SSF101960">
    <property type="entry name" value="Stabilizer of iron transporter SufD"/>
    <property type="match status" value="1"/>
</dbReference>